<reference evidence="1" key="1">
    <citation type="submission" date="2022-09" db="EMBL/GenBank/DDBJ databases">
        <title>A Global Phylogenomic Analysis of the Shiitake Genus Lentinula.</title>
        <authorList>
            <consortium name="DOE Joint Genome Institute"/>
            <person name="Sierra-Patev S."/>
            <person name="Min B."/>
            <person name="Naranjo-Ortiz M."/>
            <person name="Looney B."/>
            <person name="Konkel Z."/>
            <person name="Slot J.C."/>
            <person name="Sakamoto Y."/>
            <person name="Steenwyk J.L."/>
            <person name="Rokas A."/>
            <person name="Carro J."/>
            <person name="Camarero S."/>
            <person name="Ferreira P."/>
            <person name="Molpeceres G."/>
            <person name="Ruiz-Duenas F.J."/>
            <person name="Serrano A."/>
            <person name="Henrissat B."/>
            <person name="Drula E."/>
            <person name="Hughes K.W."/>
            <person name="Mata J.L."/>
            <person name="Ishikawa N.K."/>
            <person name="Vargas-Isla R."/>
            <person name="Ushijima S."/>
            <person name="Smith C.A."/>
            <person name="Ahrendt S."/>
            <person name="Andreopoulos W."/>
            <person name="He G."/>
            <person name="Labutti K."/>
            <person name="Lipzen A."/>
            <person name="Ng V."/>
            <person name="Riley R."/>
            <person name="Sandor L."/>
            <person name="Barry K."/>
            <person name="Martinez A.T."/>
            <person name="Xiao Y."/>
            <person name="Gibbons J.G."/>
            <person name="Terashima K."/>
            <person name="Grigoriev I.V."/>
            <person name="Hibbett D.S."/>
        </authorList>
    </citation>
    <scope>NUCLEOTIDE SEQUENCE</scope>
    <source>
        <strain evidence="1">TMI1499</strain>
    </source>
</reference>
<dbReference type="EMBL" id="MU795791">
    <property type="protein sequence ID" value="KAJ3804834.1"/>
    <property type="molecule type" value="Genomic_DNA"/>
</dbReference>
<dbReference type="Proteomes" id="UP001163835">
    <property type="component" value="Unassembled WGS sequence"/>
</dbReference>
<organism evidence="1 2">
    <name type="scientific">Lentinula aff. lateritia</name>
    <dbReference type="NCBI Taxonomy" id="2804960"/>
    <lineage>
        <taxon>Eukaryota</taxon>
        <taxon>Fungi</taxon>
        <taxon>Dikarya</taxon>
        <taxon>Basidiomycota</taxon>
        <taxon>Agaricomycotina</taxon>
        <taxon>Agaricomycetes</taxon>
        <taxon>Agaricomycetidae</taxon>
        <taxon>Agaricales</taxon>
        <taxon>Marasmiineae</taxon>
        <taxon>Omphalotaceae</taxon>
        <taxon>Lentinula</taxon>
    </lineage>
</organism>
<comment type="caution">
    <text evidence="1">The sequence shown here is derived from an EMBL/GenBank/DDBJ whole genome shotgun (WGS) entry which is preliminary data.</text>
</comment>
<proteinExistence type="predicted"/>
<feature type="non-terminal residue" evidence="1">
    <location>
        <position position="1"/>
    </location>
</feature>
<accession>A0ACC1TJ82</accession>
<keyword evidence="2" id="KW-1185">Reference proteome</keyword>
<gene>
    <name evidence="1" type="ORF">F5876DRAFT_52806</name>
</gene>
<sequence length="149" mass="17614">LTFSVSFGNPVVHWIGETVHYRLDHTEESDLQWRKLLPNGGHLIHIQERKDTELQTFTVTLFHQLDCLDILRREYLQLEDTGGLVQHCFHYLRQSILCNIDSSLESTEDADGLVTRGYDTICRDWTKLYEEAERNFEDYRDFMPEPHTV</sequence>
<protein>
    <submittedName>
        <fullName evidence="1">Uncharacterized protein</fullName>
    </submittedName>
</protein>
<name>A0ACC1TJ82_9AGAR</name>
<evidence type="ECO:0000313" key="1">
    <source>
        <dbReference type="EMBL" id="KAJ3804834.1"/>
    </source>
</evidence>
<evidence type="ECO:0000313" key="2">
    <source>
        <dbReference type="Proteomes" id="UP001163835"/>
    </source>
</evidence>